<sequence>MCWTVNLNSAQQQRHPFFAVLHIRAPVWKKSPQSTKEKDGDCFVAAVKLHENTCVDIMHDVLEGVAPLEVKLLLRHFIYEEKLFTLEQLNDRIAGFDYGYMNDKNKPSAIINLRSSENAAFGEHLEARHRY</sequence>
<reference evidence="1 2" key="1">
    <citation type="submission" date="2019-06" db="EMBL/GenBank/DDBJ databases">
        <title>Draft genomes of female and male turbot (Scophthalmus maximus).</title>
        <authorList>
            <person name="Xu H."/>
            <person name="Xu X.-W."/>
            <person name="Shao C."/>
            <person name="Chen S."/>
        </authorList>
    </citation>
    <scope>NUCLEOTIDE SEQUENCE [LARGE SCALE GENOMIC DNA]</scope>
    <source>
        <strain evidence="1">Ysfricsl-2016a</strain>
        <tissue evidence="1">Blood</tissue>
    </source>
</reference>
<name>A0A6A4TNQ6_SCOMX</name>
<accession>A0A6A4TNQ6</accession>
<comment type="caution">
    <text evidence="1">The sequence shown here is derived from an EMBL/GenBank/DDBJ whole genome shotgun (WGS) entry which is preliminary data.</text>
</comment>
<evidence type="ECO:0000313" key="2">
    <source>
        <dbReference type="Proteomes" id="UP000438429"/>
    </source>
</evidence>
<proteinExistence type="predicted"/>
<organism evidence="1 2">
    <name type="scientific">Scophthalmus maximus</name>
    <name type="common">Turbot</name>
    <name type="synonym">Psetta maxima</name>
    <dbReference type="NCBI Taxonomy" id="52904"/>
    <lineage>
        <taxon>Eukaryota</taxon>
        <taxon>Metazoa</taxon>
        <taxon>Chordata</taxon>
        <taxon>Craniata</taxon>
        <taxon>Vertebrata</taxon>
        <taxon>Euteleostomi</taxon>
        <taxon>Actinopterygii</taxon>
        <taxon>Neopterygii</taxon>
        <taxon>Teleostei</taxon>
        <taxon>Neoteleostei</taxon>
        <taxon>Acanthomorphata</taxon>
        <taxon>Carangaria</taxon>
        <taxon>Pleuronectiformes</taxon>
        <taxon>Pleuronectoidei</taxon>
        <taxon>Scophthalmidae</taxon>
        <taxon>Scophthalmus</taxon>
    </lineage>
</organism>
<evidence type="ECO:0000313" key="1">
    <source>
        <dbReference type="EMBL" id="KAF0046008.1"/>
    </source>
</evidence>
<gene>
    <name evidence="1" type="ORF">F2P81_002537</name>
</gene>
<protein>
    <submittedName>
        <fullName evidence="1">Uncharacterized protein</fullName>
    </submittedName>
</protein>
<dbReference type="EMBL" id="VEVO01000002">
    <property type="protein sequence ID" value="KAF0046008.1"/>
    <property type="molecule type" value="Genomic_DNA"/>
</dbReference>
<dbReference type="Proteomes" id="UP000438429">
    <property type="component" value="Unassembled WGS sequence"/>
</dbReference>
<dbReference type="AlphaFoldDB" id="A0A6A4TNQ6"/>